<comment type="caution">
    <text evidence="2">The sequence shown here is derived from an EMBL/GenBank/DDBJ whole genome shotgun (WGS) entry which is preliminary data.</text>
</comment>
<accession>A0A4R0RUN8</accession>
<proteinExistence type="predicted"/>
<reference evidence="2 3" key="1">
    <citation type="submission" date="2018-11" db="EMBL/GenBank/DDBJ databases">
        <title>Genome assembly of Steccherinum ochraceum LE-BIN_3174, the white-rot fungus of the Steccherinaceae family (The Residual Polyporoid clade, Polyporales, Basidiomycota).</title>
        <authorList>
            <person name="Fedorova T.V."/>
            <person name="Glazunova O.A."/>
            <person name="Landesman E.O."/>
            <person name="Moiseenko K.V."/>
            <person name="Psurtseva N.V."/>
            <person name="Savinova O.S."/>
            <person name="Shakhova N.V."/>
            <person name="Tyazhelova T.V."/>
            <person name="Vasina D.V."/>
        </authorList>
    </citation>
    <scope>NUCLEOTIDE SEQUENCE [LARGE SCALE GENOMIC DNA]</scope>
    <source>
        <strain evidence="2 3">LE-BIN_3174</strain>
    </source>
</reference>
<keyword evidence="3" id="KW-1185">Reference proteome</keyword>
<dbReference type="Gene3D" id="1.10.510.10">
    <property type="entry name" value="Transferase(Phosphotransferase) domain 1"/>
    <property type="match status" value="1"/>
</dbReference>
<name>A0A4R0RUN8_9APHY</name>
<protein>
    <recommendedName>
        <fullName evidence="1">Protein kinase domain-containing protein</fullName>
    </recommendedName>
</protein>
<evidence type="ECO:0000313" key="3">
    <source>
        <dbReference type="Proteomes" id="UP000292702"/>
    </source>
</evidence>
<dbReference type="SUPFAM" id="SSF56112">
    <property type="entry name" value="Protein kinase-like (PK-like)"/>
    <property type="match status" value="1"/>
</dbReference>
<dbReference type="InterPro" id="IPR001245">
    <property type="entry name" value="Ser-Thr/Tyr_kinase_cat_dom"/>
</dbReference>
<dbReference type="EMBL" id="RWJN01000136">
    <property type="protein sequence ID" value="TCD66394.1"/>
    <property type="molecule type" value="Genomic_DNA"/>
</dbReference>
<dbReference type="PANTHER" id="PTHR44329">
    <property type="entry name" value="SERINE/THREONINE-PROTEIN KINASE TNNI3K-RELATED"/>
    <property type="match status" value="1"/>
</dbReference>
<dbReference type="Proteomes" id="UP000292702">
    <property type="component" value="Unassembled WGS sequence"/>
</dbReference>
<dbReference type="OrthoDB" id="4062651at2759"/>
<dbReference type="InterPro" id="IPR051681">
    <property type="entry name" value="Ser/Thr_Kinases-Pseudokinases"/>
</dbReference>
<gene>
    <name evidence="2" type="ORF">EIP91_001385</name>
</gene>
<dbReference type="Pfam" id="PF07714">
    <property type="entry name" value="PK_Tyr_Ser-Thr"/>
    <property type="match status" value="1"/>
</dbReference>
<dbReference type="PANTHER" id="PTHR44329:SF214">
    <property type="entry name" value="PROTEIN KINASE DOMAIN-CONTAINING PROTEIN"/>
    <property type="match status" value="1"/>
</dbReference>
<evidence type="ECO:0000313" key="2">
    <source>
        <dbReference type="EMBL" id="TCD66394.1"/>
    </source>
</evidence>
<dbReference type="AlphaFoldDB" id="A0A4R0RUN8"/>
<dbReference type="InterPro" id="IPR011009">
    <property type="entry name" value="Kinase-like_dom_sf"/>
</dbReference>
<dbReference type="InterPro" id="IPR000719">
    <property type="entry name" value="Prot_kinase_dom"/>
</dbReference>
<feature type="domain" description="Protein kinase" evidence="1">
    <location>
        <begin position="84"/>
        <end position="362"/>
    </location>
</feature>
<dbReference type="STRING" id="92696.A0A4R0RUN8"/>
<evidence type="ECO:0000259" key="1">
    <source>
        <dbReference type="PROSITE" id="PS50011"/>
    </source>
</evidence>
<dbReference type="PROSITE" id="PS50011">
    <property type="entry name" value="PROTEIN_KINASE_DOM"/>
    <property type="match status" value="1"/>
</dbReference>
<sequence length="585" mass="65345">MASSAFDVRKYIENALAGNQESTQFVPISAIENAQTVLDEIWKVLDSPVLQIVYRNKLRRLSLKLAVQYDILPSLLILRGVECEDLRKRRGAGGFADVYVGTYGGMKVALKCLRMYILAGSNQKFGMMKAFCRESLVWKNLVHEHIVPFIGVADDVFPDTICMVIQWQDRGSLRHYLAQLREGGSLGDDEEFTINTWLYQISLGLAYLHGEGVVHGDLHAGNVLVDDAGAARLTDFGMSLLSEGTSYQYHSEHGGGATRFTAPELFDPEEFGLEGARPSASTDVYAFALVCVELYTGEHPFPNVPDRQIPMRVVKGDRPPRPALPNGQQACDALWTLIQSCWLPQVTKRPKAETLSGKMADICRNQLTQDVETALALLRQHVDKVARSWAKYDSAAELYVRAALQHTVDVYRQRTDSPHNWILVSSNAVGIPANAVAGTGFDFEDECYVARAWIGTRIEVGLVRYIDLPNGRPGYMFTRSTSTYSSDPDVFELLVAPPNILKWVRMSLEHGQIDEETFLRARPFVSQHTYEETIPTRGPQYVVRLQHNHRWCLGTLERNAGGSSVNVFGVGASQMPKSCYVLCYQ</sequence>
<dbReference type="GO" id="GO:0004674">
    <property type="term" value="F:protein serine/threonine kinase activity"/>
    <property type="evidence" value="ECO:0007669"/>
    <property type="project" value="TreeGrafter"/>
</dbReference>
<dbReference type="GO" id="GO:0005524">
    <property type="term" value="F:ATP binding"/>
    <property type="evidence" value="ECO:0007669"/>
    <property type="project" value="InterPro"/>
</dbReference>
<organism evidence="2 3">
    <name type="scientific">Steccherinum ochraceum</name>
    <dbReference type="NCBI Taxonomy" id="92696"/>
    <lineage>
        <taxon>Eukaryota</taxon>
        <taxon>Fungi</taxon>
        <taxon>Dikarya</taxon>
        <taxon>Basidiomycota</taxon>
        <taxon>Agaricomycotina</taxon>
        <taxon>Agaricomycetes</taxon>
        <taxon>Polyporales</taxon>
        <taxon>Steccherinaceae</taxon>
        <taxon>Steccherinum</taxon>
    </lineage>
</organism>